<feature type="domain" description="Pyrroline-5-carboxylate reductase catalytic N-terminal" evidence="2">
    <location>
        <begin position="3"/>
        <end position="93"/>
    </location>
</feature>
<dbReference type="AlphaFoldDB" id="A0A841FK99"/>
<keyword evidence="4" id="KW-1185">Reference proteome</keyword>
<evidence type="ECO:0000313" key="4">
    <source>
        <dbReference type="Proteomes" id="UP000548476"/>
    </source>
</evidence>
<comment type="caution">
    <text evidence="3">The sequence shown here is derived from an EMBL/GenBank/DDBJ whole genome shotgun (WGS) entry which is preliminary data.</text>
</comment>
<reference evidence="3 4" key="1">
    <citation type="submission" date="2020-08" db="EMBL/GenBank/DDBJ databases">
        <title>Genomic Encyclopedia of Type Strains, Phase IV (KMG-IV): sequencing the most valuable type-strain genomes for metagenomic binning, comparative biology and taxonomic classification.</title>
        <authorList>
            <person name="Goeker M."/>
        </authorList>
    </citation>
    <scope>NUCLEOTIDE SEQUENCE [LARGE SCALE GENOMIC DNA]</scope>
    <source>
        <strain evidence="3 4">YIM 65646</strain>
    </source>
</reference>
<protein>
    <recommendedName>
        <fullName evidence="2">Pyrroline-5-carboxylate reductase catalytic N-terminal domain-containing protein</fullName>
    </recommendedName>
</protein>
<evidence type="ECO:0000256" key="1">
    <source>
        <dbReference type="ARBA" id="ARBA00023002"/>
    </source>
</evidence>
<dbReference type="Pfam" id="PF03807">
    <property type="entry name" value="F420_oxidored"/>
    <property type="match status" value="1"/>
</dbReference>
<dbReference type="SUPFAM" id="SSF51735">
    <property type="entry name" value="NAD(P)-binding Rossmann-fold domains"/>
    <property type="match status" value="1"/>
</dbReference>
<proteinExistence type="predicted"/>
<dbReference type="RefSeq" id="WP_184789121.1">
    <property type="nucleotide sequence ID" value="NZ_BONT01000046.1"/>
</dbReference>
<dbReference type="GO" id="GO:0016491">
    <property type="term" value="F:oxidoreductase activity"/>
    <property type="evidence" value="ECO:0007669"/>
    <property type="project" value="UniProtKB-KW"/>
</dbReference>
<accession>A0A841FK99</accession>
<dbReference type="Proteomes" id="UP000548476">
    <property type="component" value="Unassembled WGS sequence"/>
</dbReference>
<sequence>MDILIVGAGNMARGIATRFLAGGHPVHIADRDPQKARRLAADLNADATGESLDDGPGDARVVILAVPYPANKEIAAAWRDGLRGKLVVDISNPVDFATFDDLATPVGMSAAEEVAAAAPEARVVKAFNTTFAGNLAGGAPMDVFIAGDDEDAREEIARLASDSGLRPVSVGGLKHARELEGFQLLHMKAQEQIDGRFSTAIGFATV</sequence>
<dbReference type="PANTHER" id="PTHR14239:SF10">
    <property type="entry name" value="REDUCTASE"/>
    <property type="match status" value="1"/>
</dbReference>
<dbReference type="InterPro" id="IPR028939">
    <property type="entry name" value="P5C_Rdtase_cat_N"/>
</dbReference>
<evidence type="ECO:0000259" key="2">
    <source>
        <dbReference type="Pfam" id="PF03807"/>
    </source>
</evidence>
<keyword evidence="1" id="KW-0560">Oxidoreductase</keyword>
<name>A0A841FK99_9ACTN</name>
<dbReference type="EMBL" id="JACHGT010000008">
    <property type="protein sequence ID" value="MBB6036295.1"/>
    <property type="molecule type" value="Genomic_DNA"/>
</dbReference>
<dbReference type="PANTHER" id="PTHR14239">
    <property type="entry name" value="DUDULIN-RELATED"/>
    <property type="match status" value="1"/>
</dbReference>
<dbReference type="Gene3D" id="3.40.50.720">
    <property type="entry name" value="NAD(P)-binding Rossmann-like Domain"/>
    <property type="match status" value="1"/>
</dbReference>
<evidence type="ECO:0000313" key="3">
    <source>
        <dbReference type="EMBL" id="MBB6036295.1"/>
    </source>
</evidence>
<gene>
    <name evidence="3" type="ORF">HNR73_004163</name>
</gene>
<dbReference type="InterPro" id="IPR036291">
    <property type="entry name" value="NAD(P)-bd_dom_sf"/>
</dbReference>
<organism evidence="3 4">
    <name type="scientific">Phytomonospora endophytica</name>
    <dbReference type="NCBI Taxonomy" id="714109"/>
    <lineage>
        <taxon>Bacteria</taxon>
        <taxon>Bacillati</taxon>
        <taxon>Actinomycetota</taxon>
        <taxon>Actinomycetes</taxon>
        <taxon>Micromonosporales</taxon>
        <taxon>Micromonosporaceae</taxon>
        <taxon>Phytomonospora</taxon>
    </lineage>
</organism>
<dbReference type="InterPro" id="IPR051267">
    <property type="entry name" value="STEAP_metalloreductase"/>
</dbReference>